<evidence type="ECO:0000313" key="2">
    <source>
        <dbReference type="EMBL" id="GES01289.1"/>
    </source>
</evidence>
<dbReference type="RefSeq" id="WP_155337579.1">
    <property type="nucleotide sequence ID" value="NZ_BAAABN010000032.1"/>
</dbReference>
<protein>
    <submittedName>
        <fullName evidence="2">Uncharacterized protein</fullName>
    </submittedName>
</protein>
<reference evidence="2 3" key="1">
    <citation type="submission" date="2019-10" db="EMBL/GenBank/DDBJ databases">
        <title>Whole genome shotgun sequence of Acrocarpospora corrugata NBRC 13972.</title>
        <authorList>
            <person name="Ichikawa N."/>
            <person name="Kimura A."/>
            <person name="Kitahashi Y."/>
            <person name="Komaki H."/>
            <person name="Oguchi A."/>
        </authorList>
    </citation>
    <scope>NUCLEOTIDE SEQUENCE [LARGE SCALE GENOMIC DNA]</scope>
    <source>
        <strain evidence="2 3">NBRC 13972</strain>
    </source>
</reference>
<evidence type="ECO:0000256" key="1">
    <source>
        <dbReference type="SAM" id="MobiDB-lite"/>
    </source>
</evidence>
<dbReference type="EMBL" id="BLAD01000049">
    <property type="protein sequence ID" value="GES01289.1"/>
    <property type="molecule type" value="Genomic_DNA"/>
</dbReference>
<sequence length="100" mass="11141">MAEAANPMHAALLELRRQLLAELHVVEQALAKADADMGGGLVWLGPEARQWRDDLGRRRTQARRESDRLVTAIDEALAGQPARVPETTADTYRRQLTGRL</sequence>
<gene>
    <name evidence="2" type="ORF">Acor_33530</name>
</gene>
<feature type="region of interest" description="Disordered" evidence="1">
    <location>
        <begin position="81"/>
        <end position="100"/>
    </location>
</feature>
<dbReference type="OrthoDB" id="3542301at2"/>
<evidence type="ECO:0000313" key="3">
    <source>
        <dbReference type="Proteomes" id="UP000334990"/>
    </source>
</evidence>
<organism evidence="2 3">
    <name type="scientific">Acrocarpospora corrugata</name>
    <dbReference type="NCBI Taxonomy" id="35763"/>
    <lineage>
        <taxon>Bacteria</taxon>
        <taxon>Bacillati</taxon>
        <taxon>Actinomycetota</taxon>
        <taxon>Actinomycetes</taxon>
        <taxon>Streptosporangiales</taxon>
        <taxon>Streptosporangiaceae</taxon>
        <taxon>Acrocarpospora</taxon>
    </lineage>
</organism>
<keyword evidence="3" id="KW-1185">Reference proteome</keyword>
<proteinExistence type="predicted"/>
<name>A0A5M3VYX2_9ACTN</name>
<accession>A0A5M3VYX2</accession>
<dbReference type="Proteomes" id="UP000334990">
    <property type="component" value="Unassembled WGS sequence"/>
</dbReference>
<dbReference type="AlphaFoldDB" id="A0A5M3VYX2"/>
<comment type="caution">
    <text evidence="2">The sequence shown here is derived from an EMBL/GenBank/DDBJ whole genome shotgun (WGS) entry which is preliminary data.</text>
</comment>